<dbReference type="AlphaFoldDB" id="A0A844AS58"/>
<dbReference type="InterPro" id="IPR005119">
    <property type="entry name" value="LysR_subst-bd"/>
</dbReference>
<dbReference type="RefSeq" id="WP_153548812.1">
    <property type="nucleotide sequence ID" value="NZ_WIXK01000009.1"/>
</dbReference>
<organism evidence="6 7">
    <name type="scientific">Tritonibacter aquimaris</name>
    <dbReference type="NCBI Taxonomy" id="2663379"/>
    <lineage>
        <taxon>Bacteria</taxon>
        <taxon>Pseudomonadati</taxon>
        <taxon>Pseudomonadota</taxon>
        <taxon>Alphaproteobacteria</taxon>
        <taxon>Rhodobacterales</taxon>
        <taxon>Paracoccaceae</taxon>
        <taxon>Tritonibacter</taxon>
    </lineage>
</organism>
<dbReference type="InterPro" id="IPR036388">
    <property type="entry name" value="WH-like_DNA-bd_sf"/>
</dbReference>
<name>A0A844AS58_9RHOB</name>
<keyword evidence="7" id="KW-1185">Reference proteome</keyword>
<dbReference type="SUPFAM" id="SSF46785">
    <property type="entry name" value="Winged helix' DNA-binding domain"/>
    <property type="match status" value="1"/>
</dbReference>
<evidence type="ECO:0000313" key="6">
    <source>
        <dbReference type="EMBL" id="MQY43913.1"/>
    </source>
</evidence>
<evidence type="ECO:0000259" key="5">
    <source>
        <dbReference type="PROSITE" id="PS50931"/>
    </source>
</evidence>
<dbReference type="SUPFAM" id="SSF53850">
    <property type="entry name" value="Periplasmic binding protein-like II"/>
    <property type="match status" value="1"/>
</dbReference>
<dbReference type="GO" id="GO:0003700">
    <property type="term" value="F:DNA-binding transcription factor activity"/>
    <property type="evidence" value="ECO:0007669"/>
    <property type="project" value="InterPro"/>
</dbReference>
<dbReference type="GO" id="GO:0006351">
    <property type="term" value="P:DNA-templated transcription"/>
    <property type="evidence" value="ECO:0007669"/>
    <property type="project" value="TreeGrafter"/>
</dbReference>
<keyword evidence="2" id="KW-0805">Transcription regulation</keyword>
<dbReference type="InterPro" id="IPR036390">
    <property type="entry name" value="WH_DNA-bd_sf"/>
</dbReference>
<sequence length="303" mass="34283">MQLDWDDIRIFLEVERTGRMNHAAKRMGVSHTTVARRLRQMEERAGCHLFEPTDAGLVLTGAGRAILQTAQDMEGAAGMLSDTLDRHNSAMSGRVRIGAPDGFGNAVLSQFLPQLPLQEPGFEIELVPVPSRHKLWRRDVDIAISLERPETGRLVMRKLIDYDLRLYASPALIDRLGLPDSRDALSHYPFVGYIDELLYTSELDFNHLLLAEPKVVYKATTVKAQMDAVLQGAGLGVLPCFMARGQDLVAVLPDDIGFSRTYWLLFPEDYKQISRIRRVSDFIYERTHAMADVFRFAPQDRQK</sequence>
<dbReference type="Gene3D" id="3.40.190.290">
    <property type="match status" value="1"/>
</dbReference>
<evidence type="ECO:0000256" key="3">
    <source>
        <dbReference type="ARBA" id="ARBA00023125"/>
    </source>
</evidence>
<accession>A0A844AS58</accession>
<feature type="domain" description="HTH lysR-type" evidence="5">
    <location>
        <begin position="3"/>
        <end position="60"/>
    </location>
</feature>
<evidence type="ECO:0000256" key="4">
    <source>
        <dbReference type="ARBA" id="ARBA00023163"/>
    </source>
</evidence>
<dbReference type="InterPro" id="IPR000847">
    <property type="entry name" value="LysR_HTH_N"/>
</dbReference>
<dbReference type="Gene3D" id="1.10.10.10">
    <property type="entry name" value="Winged helix-like DNA-binding domain superfamily/Winged helix DNA-binding domain"/>
    <property type="match status" value="1"/>
</dbReference>
<gene>
    <name evidence="6" type="ORF">GG681_14800</name>
</gene>
<evidence type="ECO:0000313" key="7">
    <source>
        <dbReference type="Proteomes" id="UP000436694"/>
    </source>
</evidence>
<dbReference type="InterPro" id="IPR058163">
    <property type="entry name" value="LysR-type_TF_proteobact-type"/>
</dbReference>
<dbReference type="Pfam" id="PF03466">
    <property type="entry name" value="LysR_substrate"/>
    <property type="match status" value="1"/>
</dbReference>
<evidence type="ECO:0000256" key="1">
    <source>
        <dbReference type="ARBA" id="ARBA00009437"/>
    </source>
</evidence>
<proteinExistence type="inferred from homology"/>
<dbReference type="Proteomes" id="UP000436694">
    <property type="component" value="Unassembled WGS sequence"/>
</dbReference>
<dbReference type="EMBL" id="WIXK01000009">
    <property type="protein sequence ID" value="MQY43913.1"/>
    <property type="molecule type" value="Genomic_DNA"/>
</dbReference>
<protein>
    <submittedName>
        <fullName evidence="6">LysR family transcriptional regulator</fullName>
    </submittedName>
</protein>
<comment type="caution">
    <text evidence="6">The sequence shown here is derived from an EMBL/GenBank/DDBJ whole genome shotgun (WGS) entry which is preliminary data.</text>
</comment>
<keyword evidence="4" id="KW-0804">Transcription</keyword>
<comment type="similarity">
    <text evidence="1">Belongs to the LysR transcriptional regulatory family.</text>
</comment>
<dbReference type="Pfam" id="PF00126">
    <property type="entry name" value="HTH_1"/>
    <property type="match status" value="1"/>
</dbReference>
<reference evidence="6 7" key="1">
    <citation type="submission" date="2019-10" db="EMBL/GenBank/DDBJ databases">
        <title>Epibacterium sp. nov., isolated from seawater.</title>
        <authorList>
            <person name="Zhang X."/>
            <person name="Li N."/>
        </authorList>
    </citation>
    <scope>NUCLEOTIDE SEQUENCE [LARGE SCALE GENOMIC DNA]</scope>
    <source>
        <strain evidence="6 7">SM1969</strain>
    </source>
</reference>
<dbReference type="PROSITE" id="PS50931">
    <property type="entry name" value="HTH_LYSR"/>
    <property type="match status" value="1"/>
</dbReference>
<dbReference type="PANTHER" id="PTHR30537">
    <property type="entry name" value="HTH-TYPE TRANSCRIPTIONAL REGULATOR"/>
    <property type="match status" value="1"/>
</dbReference>
<dbReference type="GO" id="GO:0043565">
    <property type="term" value="F:sequence-specific DNA binding"/>
    <property type="evidence" value="ECO:0007669"/>
    <property type="project" value="TreeGrafter"/>
</dbReference>
<dbReference type="PANTHER" id="PTHR30537:SF3">
    <property type="entry name" value="TRANSCRIPTIONAL REGULATORY PROTEIN"/>
    <property type="match status" value="1"/>
</dbReference>
<evidence type="ECO:0000256" key="2">
    <source>
        <dbReference type="ARBA" id="ARBA00023015"/>
    </source>
</evidence>
<keyword evidence="3" id="KW-0238">DNA-binding</keyword>